<evidence type="ECO:0000313" key="3">
    <source>
        <dbReference type="Proteomes" id="UP001183246"/>
    </source>
</evidence>
<sequence length="323" mass="36287">MPRRIPGDPAVPPWSGNEDERAALRAREAELRRWRERVDAALRVADFAAAEAAGHHPAAVRELARRNAESQGDLDDLARQLNESGLPGRAWDGASVAYCLQLLWPRERYRDWPRHQGRYPGYLGPLRDSLHFTMPSERIIGPRRHQYRCIRCDAQWPEGWPGTGSPAETRCPDCQSPNYGVGGSAEEHSIIDLHWLTFRYAPRPAEPCPVCGAAREMTARGYSDIPERVLCWSCPQADEIHNRGNPDSHFARSLTPAVWESTAAHYAYWLAVDALRRAAAAGEVTELPDGARYTALDGSGERWIRHARTGWERQADDERSPGT</sequence>
<name>A0ABU2MSF2_9ACTN</name>
<evidence type="ECO:0000256" key="1">
    <source>
        <dbReference type="SAM" id="MobiDB-lite"/>
    </source>
</evidence>
<gene>
    <name evidence="2" type="ORF">RM590_17430</name>
</gene>
<dbReference type="EMBL" id="JAVREL010000009">
    <property type="protein sequence ID" value="MDT0344386.1"/>
    <property type="molecule type" value="Genomic_DNA"/>
</dbReference>
<reference evidence="3" key="1">
    <citation type="submission" date="2023-07" db="EMBL/GenBank/DDBJ databases">
        <title>30 novel species of actinomycetes from the DSMZ collection.</title>
        <authorList>
            <person name="Nouioui I."/>
        </authorList>
    </citation>
    <scope>NUCLEOTIDE SEQUENCE [LARGE SCALE GENOMIC DNA]</scope>
    <source>
        <strain evidence="3">DSM 44938</strain>
    </source>
</reference>
<accession>A0ABU2MSF2</accession>
<comment type="caution">
    <text evidence="2">The sequence shown here is derived from an EMBL/GenBank/DDBJ whole genome shotgun (WGS) entry which is preliminary data.</text>
</comment>
<protein>
    <submittedName>
        <fullName evidence="2">Uncharacterized protein</fullName>
    </submittedName>
</protein>
<dbReference type="Proteomes" id="UP001183246">
    <property type="component" value="Unassembled WGS sequence"/>
</dbReference>
<feature type="region of interest" description="Disordered" evidence="1">
    <location>
        <begin position="1"/>
        <end position="20"/>
    </location>
</feature>
<evidence type="ECO:0000313" key="2">
    <source>
        <dbReference type="EMBL" id="MDT0344386.1"/>
    </source>
</evidence>
<proteinExistence type="predicted"/>
<keyword evidence="3" id="KW-1185">Reference proteome</keyword>
<organism evidence="2 3">
    <name type="scientific">Streptomyces litchfieldiae</name>
    <dbReference type="NCBI Taxonomy" id="3075543"/>
    <lineage>
        <taxon>Bacteria</taxon>
        <taxon>Bacillati</taxon>
        <taxon>Actinomycetota</taxon>
        <taxon>Actinomycetes</taxon>
        <taxon>Kitasatosporales</taxon>
        <taxon>Streptomycetaceae</taxon>
        <taxon>Streptomyces</taxon>
    </lineage>
</organism>
<dbReference type="RefSeq" id="WP_311705512.1">
    <property type="nucleotide sequence ID" value="NZ_JAVREL010000009.1"/>
</dbReference>